<accession>A0A9Y2AHD9</accession>
<dbReference type="GO" id="GO:0047617">
    <property type="term" value="F:fatty acyl-CoA hydrolase activity"/>
    <property type="evidence" value="ECO:0007669"/>
    <property type="project" value="TreeGrafter"/>
</dbReference>
<name>A0A9Y2AHD9_9FIRM</name>
<evidence type="ECO:0000256" key="2">
    <source>
        <dbReference type="ARBA" id="ARBA00022801"/>
    </source>
</evidence>
<keyword evidence="2" id="KW-0378">Hydrolase</keyword>
<dbReference type="RefSeq" id="WP_147670479.1">
    <property type="nucleotide sequence ID" value="NZ_CP120678.1"/>
</dbReference>
<keyword evidence="4" id="KW-1185">Reference proteome</keyword>
<dbReference type="InterPro" id="IPR029069">
    <property type="entry name" value="HotDog_dom_sf"/>
</dbReference>
<proteinExistence type="inferred from homology"/>
<evidence type="ECO:0000313" key="4">
    <source>
        <dbReference type="Proteomes" id="UP001243623"/>
    </source>
</evidence>
<dbReference type="EMBL" id="CP120678">
    <property type="protein sequence ID" value="WIW70016.1"/>
    <property type="molecule type" value="Genomic_DNA"/>
</dbReference>
<dbReference type="PANTHER" id="PTHR31793">
    <property type="entry name" value="4-HYDROXYBENZOYL-COA THIOESTERASE FAMILY MEMBER"/>
    <property type="match status" value="1"/>
</dbReference>
<dbReference type="PIRSF" id="PIRSF003230">
    <property type="entry name" value="YbgC"/>
    <property type="match status" value="1"/>
</dbReference>
<comment type="similarity">
    <text evidence="1">Belongs to the 4-hydroxybenzoyl-CoA thioesterase family.</text>
</comment>
<organism evidence="3 4">
    <name type="scientific">Selenobaculum gibii</name>
    <dbReference type="NCBI Taxonomy" id="3054208"/>
    <lineage>
        <taxon>Bacteria</taxon>
        <taxon>Bacillati</taxon>
        <taxon>Bacillota</taxon>
        <taxon>Negativicutes</taxon>
        <taxon>Selenomonadales</taxon>
        <taxon>Selenomonadaceae</taxon>
        <taxon>Selenobaculum</taxon>
    </lineage>
</organism>
<dbReference type="CDD" id="cd00586">
    <property type="entry name" value="4HBT"/>
    <property type="match status" value="1"/>
</dbReference>
<dbReference type="KEGG" id="sgbi:P3F81_08910"/>
<sequence length="134" mass="15521">MFSVRTKVNFYETDAMAVVHHANYFRWFEMGRVEFLRKAGITLNELMAKGIVFPITEVSCKYKASAKFDDWIVIEVTPTALTPVKMAFTYQVFREADHTLLAEGKTQNLFTNMEGKIIRLEAEYVEKLKKIAEL</sequence>
<dbReference type="SUPFAM" id="SSF54637">
    <property type="entry name" value="Thioesterase/thiol ester dehydrase-isomerase"/>
    <property type="match status" value="1"/>
</dbReference>
<evidence type="ECO:0000256" key="1">
    <source>
        <dbReference type="ARBA" id="ARBA00005953"/>
    </source>
</evidence>
<dbReference type="PANTHER" id="PTHR31793:SF27">
    <property type="entry name" value="NOVEL THIOESTERASE SUPERFAMILY DOMAIN AND SAPOSIN A-TYPE DOMAIN CONTAINING PROTEIN (0610012H03RIK)"/>
    <property type="match status" value="1"/>
</dbReference>
<reference evidence="3" key="1">
    <citation type="submission" date="2023-03" db="EMBL/GenBank/DDBJ databases">
        <title>Selenobaculum gbiensis gen. nov. sp. nov., a new bacterium isolated from the gut microbiota of IBD patient.</title>
        <authorList>
            <person name="Yeo S."/>
            <person name="Park H."/>
            <person name="Huh C.S."/>
        </authorList>
    </citation>
    <scope>NUCLEOTIDE SEQUENCE</scope>
    <source>
        <strain evidence="3">ICN-92133</strain>
    </source>
</reference>
<protein>
    <submittedName>
        <fullName evidence="3">Thioesterase family protein</fullName>
    </submittedName>
</protein>
<dbReference type="Proteomes" id="UP001243623">
    <property type="component" value="Chromosome"/>
</dbReference>
<dbReference type="AlphaFoldDB" id="A0A9Y2AHD9"/>
<dbReference type="InterPro" id="IPR006684">
    <property type="entry name" value="YbgC/YbaW"/>
</dbReference>
<dbReference type="Pfam" id="PF13279">
    <property type="entry name" value="4HBT_2"/>
    <property type="match status" value="1"/>
</dbReference>
<gene>
    <name evidence="3" type="ORF">P3F81_08910</name>
</gene>
<dbReference type="Gene3D" id="3.10.129.10">
    <property type="entry name" value="Hotdog Thioesterase"/>
    <property type="match status" value="1"/>
</dbReference>
<evidence type="ECO:0000313" key="3">
    <source>
        <dbReference type="EMBL" id="WIW70016.1"/>
    </source>
</evidence>
<dbReference type="InterPro" id="IPR050563">
    <property type="entry name" value="4-hydroxybenzoyl-CoA_TE"/>
</dbReference>
<dbReference type="NCBIfam" id="TIGR00051">
    <property type="entry name" value="YbgC/FadM family acyl-CoA thioesterase"/>
    <property type="match status" value="1"/>
</dbReference>